<sequence length="140" mass="15327">MRGDSGGAGGSGCRSGSSRGGGEWTVVGRKRKWSRGGSWVGGAVSPHRLTRCFRCLGRGHLARFCRYPPRCWRCGSWGHRSPVCKSSQKRRAAPVSGVRAGMVGVPQMAQGIQKVKSDDGCVKVELQWSEELDRREEFFS</sequence>
<evidence type="ECO:0000256" key="1">
    <source>
        <dbReference type="SAM" id="MobiDB-lite"/>
    </source>
</evidence>
<proteinExistence type="predicted"/>
<feature type="domain" description="CCHC-type" evidence="2">
    <location>
        <begin position="70"/>
        <end position="86"/>
    </location>
</feature>
<dbReference type="GO" id="GO:0008270">
    <property type="term" value="F:zinc ion binding"/>
    <property type="evidence" value="ECO:0007669"/>
    <property type="project" value="InterPro"/>
</dbReference>
<dbReference type="EMBL" id="JAUJYN010000005">
    <property type="protein sequence ID" value="KAK1270729.1"/>
    <property type="molecule type" value="Genomic_DNA"/>
</dbReference>
<dbReference type="InterPro" id="IPR001878">
    <property type="entry name" value="Znf_CCHC"/>
</dbReference>
<feature type="region of interest" description="Disordered" evidence="1">
    <location>
        <begin position="1"/>
        <end position="28"/>
    </location>
</feature>
<keyword evidence="4" id="KW-1185">Reference proteome</keyword>
<evidence type="ECO:0000313" key="4">
    <source>
        <dbReference type="Proteomes" id="UP001179952"/>
    </source>
</evidence>
<dbReference type="Proteomes" id="UP001179952">
    <property type="component" value="Unassembled WGS sequence"/>
</dbReference>
<dbReference type="AlphaFoldDB" id="A0AAV9B321"/>
<dbReference type="GO" id="GO:0003676">
    <property type="term" value="F:nucleic acid binding"/>
    <property type="evidence" value="ECO:0007669"/>
    <property type="project" value="InterPro"/>
</dbReference>
<dbReference type="SMART" id="SM00343">
    <property type="entry name" value="ZnF_C2HC"/>
    <property type="match status" value="2"/>
</dbReference>
<evidence type="ECO:0000313" key="3">
    <source>
        <dbReference type="EMBL" id="KAK1270729.1"/>
    </source>
</evidence>
<evidence type="ECO:0000259" key="2">
    <source>
        <dbReference type="SMART" id="SM00343"/>
    </source>
</evidence>
<reference evidence="3" key="2">
    <citation type="submission" date="2023-06" db="EMBL/GenBank/DDBJ databases">
        <authorList>
            <person name="Ma L."/>
            <person name="Liu K.-W."/>
            <person name="Li Z."/>
            <person name="Hsiao Y.-Y."/>
            <person name="Qi Y."/>
            <person name="Fu T."/>
            <person name="Tang G."/>
            <person name="Zhang D."/>
            <person name="Sun W.-H."/>
            <person name="Liu D.-K."/>
            <person name="Li Y."/>
            <person name="Chen G.-Z."/>
            <person name="Liu X.-D."/>
            <person name="Liao X.-Y."/>
            <person name="Jiang Y.-T."/>
            <person name="Yu X."/>
            <person name="Hao Y."/>
            <person name="Huang J."/>
            <person name="Zhao X.-W."/>
            <person name="Ke S."/>
            <person name="Chen Y.-Y."/>
            <person name="Wu W.-L."/>
            <person name="Hsu J.-L."/>
            <person name="Lin Y.-F."/>
            <person name="Huang M.-D."/>
            <person name="Li C.-Y."/>
            <person name="Huang L."/>
            <person name="Wang Z.-W."/>
            <person name="Zhao X."/>
            <person name="Zhong W.-Y."/>
            <person name="Peng D.-H."/>
            <person name="Ahmad S."/>
            <person name="Lan S."/>
            <person name="Zhang J.-S."/>
            <person name="Tsai W.-C."/>
            <person name="Van De Peer Y."/>
            <person name="Liu Z.-J."/>
        </authorList>
    </citation>
    <scope>NUCLEOTIDE SEQUENCE</scope>
    <source>
        <strain evidence="3">SCP</strain>
        <tissue evidence="3">Leaves</tissue>
    </source>
</reference>
<feature type="domain" description="CCHC-type" evidence="2">
    <location>
        <begin position="51"/>
        <end position="67"/>
    </location>
</feature>
<feature type="compositionally biased region" description="Gly residues" evidence="1">
    <location>
        <begin position="1"/>
        <end position="23"/>
    </location>
</feature>
<reference evidence="3" key="1">
    <citation type="journal article" date="2023" name="Nat. Commun.">
        <title>Diploid and tetraploid genomes of Acorus and the evolution of monocots.</title>
        <authorList>
            <person name="Ma L."/>
            <person name="Liu K.W."/>
            <person name="Li Z."/>
            <person name="Hsiao Y.Y."/>
            <person name="Qi Y."/>
            <person name="Fu T."/>
            <person name="Tang G.D."/>
            <person name="Zhang D."/>
            <person name="Sun W.H."/>
            <person name="Liu D.K."/>
            <person name="Li Y."/>
            <person name="Chen G.Z."/>
            <person name="Liu X.D."/>
            <person name="Liao X.Y."/>
            <person name="Jiang Y.T."/>
            <person name="Yu X."/>
            <person name="Hao Y."/>
            <person name="Huang J."/>
            <person name="Zhao X.W."/>
            <person name="Ke S."/>
            <person name="Chen Y.Y."/>
            <person name="Wu W.L."/>
            <person name="Hsu J.L."/>
            <person name="Lin Y.F."/>
            <person name="Huang M.D."/>
            <person name="Li C.Y."/>
            <person name="Huang L."/>
            <person name="Wang Z.W."/>
            <person name="Zhao X."/>
            <person name="Zhong W.Y."/>
            <person name="Peng D.H."/>
            <person name="Ahmad S."/>
            <person name="Lan S."/>
            <person name="Zhang J.S."/>
            <person name="Tsai W.C."/>
            <person name="Van de Peer Y."/>
            <person name="Liu Z.J."/>
        </authorList>
    </citation>
    <scope>NUCLEOTIDE SEQUENCE</scope>
    <source>
        <strain evidence="3">SCP</strain>
    </source>
</reference>
<protein>
    <recommendedName>
        <fullName evidence="2">CCHC-type domain-containing protein</fullName>
    </recommendedName>
</protein>
<comment type="caution">
    <text evidence="3">The sequence shown here is derived from an EMBL/GenBank/DDBJ whole genome shotgun (WGS) entry which is preliminary data.</text>
</comment>
<gene>
    <name evidence="3" type="ORF">QJS04_geneDACA014661</name>
</gene>
<dbReference type="Gene3D" id="4.10.60.10">
    <property type="entry name" value="Zinc finger, CCHC-type"/>
    <property type="match status" value="1"/>
</dbReference>
<accession>A0AAV9B321</accession>
<dbReference type="SUPFAM" id="SSF57756">
    <property type="entry name" value="Retrovirus zinc finger-like domains"/>
    <property type="match status" value="1"/>
</dbReference>
<organism evidence="3 4">
    <name type="scientific">Acorus gramineus</name>
    <name type="common">Dwarf sweet flag</name>
    <dbReference type="NCBI Taxonomy" id="55184"/>
    <lineage>
        <taxon>Eukaryota</taxon>
        <taxon>Viridiplantae</taxon>
        <taxon>Streptophyta</taxon>
        <taxon>Embryophyta</taxon>
        <taxon>Tracheophyta</taxon>
        <taxon>Spermatophyta</taxon>
        <taxon>Magnoliopsida</taxon>
        <taxon>Liliopsida</taxon>
        <taxon>Acoraceae</taxon>
        <taxon>Acorus</taxon>
    </lineage>
</organism>
<dbReference type="InterPro" id="IPR036875">
    <property type="entry name" value="Znf_CCHC_sf"/>
</dbReference>
<name>A0AAV9B321_ACOGR</name>